<evidence type="ECO:0000256" key="2">
    <source>
        <dbReference type="ARBA" id="ARBA00022448"/>
    </source>
</evidence>
<keyword evidence="9" id="KW-1185">Reference proteome</keyword>
<keyword evidence="6 7" id="KW-0472">Membrane</keyword>
<dbReference type="GO" id="GO:0005886">
    <property type="term" value="C:plasma membrane"/>
    <property type="evidence" value="ECO:0007669"/>
    <property type="project" value="UniProtKB-SubCell"/>
</dbReference>
<feature type="non-terminal residue" evidence="8">
    <location>
        <position position="86"/>
    </location>
</feature>
<protein>
    <submittedName>
        <fullName evidence="8">ABC-type uncharacterized transport system, permease component</fullName>
    </submittedName>
</protein>
<evidence type="ECO:0000256" key="3">
    <source>
        <dbReference type="ARBA" id="ARBA00022475"/>
    </source>
</evidence>
<sequence>MPLLFLLPGVILLVMFTIVPLVLNLKESLFNSDGELTFDNYIATFTDPRFAVGVRNSFIYGLAVLPFVMAISLTISSVIAKLHRKW</sequence>
<feature type="transmembrane region" description="Helical" evidence="7">
    <location>
        <begin position="58"/>
        <end position="80"/>
    </location>
</feature>
<evidence type="ECO:0000256" key="4">
    <source>
        <dbReference type="ARBA" id="ARBA00022692"/>
    </source>
</evidence>
<dbReference type="AlphaFoldDB" id="A0A3B0PK69"/>
<evidence type="ECO:0000256" key="7">
    <source>
        <dbReference type="SAM" id="Phobius"/>
    </source>
</evidence>
<keyword evidence="2" id="KW-0813">Transport</keyword>
<dbReference type="SUPFAM" id="SSF161098">
    <property type="entry name" value="MetI-like"/>
    <property type="match status" value="1"/>
</dbReference>
<dbReference type="PANTHER" id="PTHR30193:SF37">
    <property type="entry name" value="INNER MEMBRANE ABC TRANSPORTER PERMEASE PROTEIN YCJO"/>
    <property type="match status" value="1"/>
</dbReference>
<keyword evidence="4 7" id="KW-0812">Transmembrane</keyword>
<dbReference type="Proteomes" id="UP000257559">
    <property type="component" value="Chromosome"/>
</dbReference>
<dbReference type="InterPro" id="IPR035906">
    <property type="entry name" value="MetI-like_sf"/>
</dbReference>
<comment type="subcellular location">
    <subcellularLocation>
        <location evidence="1">Cell membrane</location>
        <topology evidence="1">Multi-pass membrane protein</topology>
    </subcellularLocation>
</comment>
<dbReference type="Gene3D" id="1.10.3720.10">
    <property type="entry name" value="MetI-like"/>
    <property type="match status" value="1"/>
</dbReference>
<keyword evidence="3" id="KW-1003">Cell membrane</keyword>
<keyword evidence="5 7" id="KW-1133">Transmembrane helix</keyword>
<dbReference type="PANTHER" id="PTHR30193">
    <property type="entry name" value="ABC TRANSPORTER PERMEASE PROTEIN"/>
    <property type="match status" value="1"/>
</dbReference>
<dbReference type="EMBL" id="LS991951">
    <property type="protein sequence ID" value="SYV97039.1"/>
    <property type="molecule type" value="Genomic_DNA"/>
</dbReference>
<evidence type="ECO:0000256" key="1">
    <source>
        <dbReference type="ARBA" id="ARBA00004651"/>
    </source>
</evidence>
<evidence type="ECO:0000256" key="6">
    <source>
        <dbReference type="ARBA" id="ARBA00023136"/>
    </source>
</evidence>
<evidence type="ECO:0000256" key="5">
    <source>
        <dbReference type="ARBA" id="ARBA00022989"/>
    </source>
</evidence>
<dbReference type="KEGG" id="medw:NCTC10132_00394"/>
<evidence type="ECO:0000313" key="9">
    <source>
        <dbReference type="Proteomes" id="UP000257559"/>
    </source>
</evidence>
<reference evidence="9" key="1">
    <citation type="submission" date="2018-06" db="EMBL/GenBank/DDBJ databases">
        <authorList>
            <consortium name="Pathogen Informatics"/>
        </authorList>
    </citation>
    <scope>NUCLEOTIDE SEQUENCE [LARGE SCALE GENOMIC DNA]</scope>
    <source>
        <strain evidence="9">NCTC10132</strain>
    </source>
</reference>
<gene>
    <name evidence="8" type="ORF">NCTC10132_00394</name>
</gene>
<organism evidence="8 9">
    <name type="scientific">Mycoplasmopsis edwardii</name>
    <dbReference type="NCBI Taxonomy" id="53558"/>
    <lineage>
        <taxon>Bacteria</taxon>
        <taxon>Bacillati</taxon>
        <taxon>Mycoplasmatota</taxon>
        <taxon>Mycoplasmoidales</taxon>
        <taxon>Metamycoplasmataceae</taxon>
        <taxon>Mycoplasmopsis</taxon>
    </lineage>
</organism>
<name>A0A3B0PK69_9BACT</name>
<proteinExistence type="predicted"/>
<dbReference type="InterPro" id="IPR051393">
    <property type="entry name" value="ABC_transporter_permease"/>
</dbReference>
<accession>A0A3B0PK69</accession>
<evidence type="ECO:0000313" key="8">
    <source>
        <dbReference type="EMBL" id="SYV97039.1"/>
    </source>
</evidence>